<proteinExistence type="predicted"/>
<reference evidence="2 3" key="1">
    <citation type="submission" date="2018-03" db="EMBL/GenBank/DDBJ databases">
        <title>The draft genome of Sphingosinicella sp. GL-C-18.</title>
        <authorList>
            <person name="Liu L."/>
            <person name="Li L."/>
            <person name="Liang L."/>
            <person name="Zhang X."/>
            <person name="Wang T."/>
        </authorList>
    </citation>
    <scope>NUCLEOTIDE SEQUENCE [LARGE SCALE GENOMIC DNA]</scope>
    <source>
        <strain evidence="2 3">GL-C-18</strain>
    </source>
</reference>
<evidence type="ECO:0000313" key="3">
    <source>
        <dbReference type="Proteomes" id="UP000241167"/>
    </source>
</evidence>
<dbReference type="OrthoDB" id="7510933at2"/>
<protein>
    <submittedName>
        <fullName evidence="2">Uncharacterized protein</fullName>
    </submittedName>
</protein>
<gene>
    <name evidence="2" type="ORF">C7I55_13055</name>
</gene>
<evidence type="ECO:0000256" key="1">
    <source>
        <dbReference type="SAM" id="MobiDB-lite"/>
    </source>
</evidence>
<dbReference type="EMBL" id="PXYI01000004">
    <property type="protein sequence ID" value="PSJ39529.1"/>
    <property type="molecule type" value="Genomic_DNA"/>
</dbReference>
<keyword evidence="3" id="KW-1185">Reference proteome</keyword>
<feature type="region of interest" description="Disordered" evidence="1">
    <location>
        <begin position="1"/>
        <end position="20"/>
    </location>
</feature>
<organism evidence="2 3">
    <name type="scientific">Allosphingosinicella deserti</name>
    <dbReference type="NCBI Taxonomy" id="2116704"/>
    <lineage>
        <taxon>Bacteria</taxon>
        <taxon>Pseudomonadati</taxon>
        <taxon>Pseudomonadota</taxon>
        <taxon>Alphaproteobacteria</taxon>
        <taxon>Sphingomonadales</taxon>
        <taxon>Sphingomonadaceae</taxon>
        <taxon>Allosphingosinicella</taxon>
    </lineage>
</organism>
<sequence length="138" mass="15058">MAPTAQQAHAQAGHGDAITGWRLDRSQRKELLQQFPPLFRNVVADHVTLSARVSAHAPLPDETVGEIVGRIDDGKGVEALVVSIAGTTDRPDGSTYHITWSLADGRRAVESNDVLRAGKWERFDLPMPVQLLPAYLGR</sequence>
<dbReference type="RefSeq" id="WP_106513430.1">
    <property type="nucleotide sequence ID" value="NZ_PXYI01000004.1"/>
</dbReference>
<dbReference type="AlphaFoldDB" id="A0A2P7QNH8"/>
<accession>A0A2P7QNH8</accession>
<feature type="compositionally biased region" description="Low complexity" evidence="1">
    <location>
        <begin position="1"/>
        <end position="15"/>
    </location>
</feature>
<comment type="caution">
    <text evidence="2">The sequence shown here is derived from an EMBL/GenBank/DDBJ whole genome shotgun (WGS) entry which is preliminary data.</text>
</comment>
<dbReference type="Proteomes" id="UP000241167">
    <property type="component" value="Unassembled WGS sequence"/>
</dbReference>
<name>A0A2P7QNH8_9SPHN</name>
<evidence type="ECO:0000313" key="2">
    <source>
        <dbReference type="EMBL" id="PSJ39529.1"/>
    </source>
</evidence>